<dbReference type="Proteomes" id="UP000612282">
    <property type="component" value="Unassembled WGS sequence"/>
</dbReference>
<dbReference type="InterPro" id="IPR027417">
    <property type="entry name" value="P-loop_NTPase"/>
</dbReference>
<dbReference type="RefSeq" id="WP_203807412.1">
    <property type="nucleotide sequence ID" value="NZ_BAAAQE010000112.1"/>
</dbReference>
<dbReference type="EMBL" id="BOMG01000108">
    <property type="protein sequence ID" value="GID60414.1"/>
    <property type="molecule type" value="Genomic_DNA"/>
</dbReference>
<proteinExistence type="predicted"/>
<sequence length="220" mass="23738">MLFTVVGSSCSGKTAAARAVEALAAGTGDGLVVHDFDEIGVPPGAGAGWRHRATEAWIRRALEYQAAGVDVLLTGQSPLGEVLACPSATALDGIAACLIDVADPVRLRRLEERDPEKWDDRTKEAFLGWAQWLRGHAADPQHRPEAITAAGGEDMRWSRWSAWSGSDPRWAVPTIDTTGRTIEETALVLHSWITGARRARLNGHLPLAPGWADHHPPVPR</sequence>
<keyword evidence="2" id="KW-1185">Reference proteome</keyword>
<organism evidence="1 2">
    <name type="scientific">Actinoplanes couchii</name>
    <dbReference type="NCBI Taxonomy" id="403638"/>
    <lineage>
        <taxon>Bacteria</taxon>
        <taxon>Bacillati</taxon>
        <taxon>Actinomycetota</taxon>
        <taxon>Actinomycetes</taxon>
        <taxon>Micromonosporales</taxon>
        <taxon>Micromonosporaceae</taxon>
        <taxon>Actinoplanes</taxon>
    </lineage>
</organism>
<dbReference type="Gene3D" id="3.40.50.300">
    <property type="entry name" value="P-loop containing nucleotide triphosphate hydrolases"/>
    <property type="match status" value="1"/>
</dbReference>
<comment type="caution">
    <text evidence="1">The sequence shown here is derived from an EMBL/GenBank/DDBJ whole genome shotgun (WGS) entry which is preliminary data.</text>
</comment>
<gene>
    <name evidence="1" type="ORF">Aco03nite_088180</name>
</gene>
<reference evidence="1 2" key="1">
    <citation type="submission" date="2021-01" db="EMBL/GenBank/DDBJ databases">
        <title>Whole genome shotgun sequence of Actinoplanes couchii NBRC 106145.</title>
        <authorList>
            <person name="Komaki H."/>
            <person name="Tamura T."/>
        </authorList>
    </citation>
    <scope>NUCLEOTIDE SEQUENCE [LARGE SCALE GENOMIC DNA]</scope>
    <source>
        <strain evidence="1 2">NBRC 106145</strain>
    </source>
</reference>
<name>A0ABQ3XPI2_9ACTN</name>
<evidence type="ECO:0000313" key="2">
    <source>
        <dbReference type="Proteomes" id="UP000612282"/>
    </source>
</evidence>
<accession>A0ABQ3XPI2</accession>
<protein>
    <submittedName>
        <fullName evidence="1">Uncharacterized protein</fullName>
    </submittedName>
</protein>
<dbReference type="SUPFAM" id="SSF52540">
    <property type="entry name" value="P-loop containing nucleoside triphosphate hydrolases"/>
    <property type="match status" value="1"/>
</dbReference>
<evidence type="ECO:0000313" key="1">
    <source>
        <dbReference type="EMBL" id="GID60414.1"/>
    </source>
</evidence>